<name>A0AAW1W3P4_RUBAR</name>
<sequence>MCVLVGSEEEEEGSTKVYTMTKYGWEPRNMIWTGDCSLQIRVLKYRCTNQLFILHRGELGIIPHDSNNIVGVEITRPPTTHKMMAIKTAFPFKPTLLSLHQAGFTTLELHTPAGEPYVGSDDSDDEMLTTTNLSRCGHKPSLVS</sequence>
<proteinExistence type="predicted"/>
<evidence type="ECO:0000313" key="2">
    <source>
        <dbReference type="Proteomes" id="UP001457282"/>
    </source>
</evidence>
<reference evidence="1 2" key="1">
    <citation type="journal article" date="2023" name="G3 (Bethesda)">
        <title>A chromosome-length genome assembly and annotation of blackberry (Rubus argutus, cv. 'Hillquist').</title>
        <authorList>
            <person name="Bruna T."/>
            <person name="Aryal R."/>
            <person name="Dudchenko O."/>
            <person name="Sargent D.J."/>
            <person name="Mead D."/>
            <person name="Buti M."/>
            <person name="Cavallini A."/>
            <person name="Hytonen T."/>
            <person name="Andres J."/>
            <person name="Pham M."/>
            <person name="Weisz D."/>
            <person name="Mascagni F."/>
            <person name="Usai G."/>
            <person name="Natali L."/>
            <person name="Bassil N."/>
            <person name="Fernandez G.E."/>
            <person name="Lomsadze A."/>
            <person name="Armour M."/>
            <person name="Olukolu B."/>
            <person name="Poorten T."/>
            <person name="Britton C."/>
            <person name="Davik J."/>
            <person name="Ashrafi H."/>
            <person name="Aiden E.L."/>
            <person name="Borodovsky M."/>
            <person name="Worthington M."/>
        </authorList>
    </citation>
    <scope>NUCLEOTIDE SEQUENCE [LARGE SCALE GENOMIC DNA]</scope>
    <source>
        <strain evidence="1">PI 553951</strain>
    </source>
</reference>
<organism evidence="1 2">
    <name type="scientific">Rubus argutus</name>
    <name type="common">Southern blackberry</name>
    <dbReference type="NCBI Taxonomy" id="59490"/>
    <lineage>
        <taxon>Eukaryota</taxon>
        <taxon>Viridiplantae</taxon>
        <taxon>Streptophyta</taxon>
        <taxon>Embryophyta</taxon>
        <taxon>Tracheophyta</taxon>
        <taxon>Spermatophyta</taxon>
        <taxon>Magnoliopsida</taxon>
        <taxon>eudicotyledons</taxon>
        <taxon>Gunneridae</taxon>
        <taxon>Pentapetalae</taxon>
        <taxon>rosids</taxon>
        <taxon>fabids</taxon>
        <taxon>Rosales</taxon>
        <taxon>Rosaceae</taxon>
        <taxon>Rosoideae</taxon>
        <taxon>Rosoideae incertae sedis</taxon>
        <taxon>Rubus</taxon>
    </lineage>
</organism>
<dbReference type="Proteomes" id="UP001457282">
    <property type="component" value="Unassembled WGS sequence"/>
</dbReference>
<keyword evidence="2" id="KW-1185">Reference proteome</keyword>
<comment type="caution">
    <text evidence="1">The sequence shown here is derived from an EMBL/GenBank/DDBJ whole genome shotgun (WGS) entry which is preliminary data.</text>
</comment>
<gene>
    <name evidence="1" type="ORF">M0R45_028092</name>
</gene>
<protein>
    <submittedName>
        <fullName evidence="1">Uncharacterized protein</fullName>
    </submittedName>
</protein>
<dbReference type="AlphaFoldDB" id="A0AAW1W3P4"/>
<dbReference type="EMBL" id="JBEDUW010000006">
    <property type="protein sequence ID" value="KAK9919501.1"/>
    <property type="molecule type" value="Genomic_DNA"/>
</dbReference>
<accession>A0AAW1W3P4</accession>
<evidence type="ECO:0000313" key="1">
    <source>
        <dbReference type="EMBL" id="KAK9919501.1"/>
    </source>
</evidence>